<keyword evidence="6 10" id="KW-0560">Oxidoreductase</keyword>
<dbReference type="GO" id="GO:0046168">
    <property type="term" value="P:glycerol-3-phosphate catabolic process"/>
    <property type="evidence" value="ECO:0007669"/>
    <property type="project" value="TreeGrafter"/>
</dbReference>
<feature type="domain" description="Alpha-glycerophosphate oxidase C-terminal" evidence="9">
    <location>
        <begin position="439"/>
        <end position="496"/>
    </location>
</feature>
<organism evidence="10">
    <name type="scientific">hydrothermal vent metagenome</name>
    <dbReference type="NCBI Taxonomy" id="652676"/>
    <lineage>
        <taxon>unclassified sequences</taxon>
        <taxon>metagenomes</taxon>
        <taxon>ecological metagenomes</taxon>
    </lineage>
</organism>
<dbReference type="GO" id="GO:0006071">
    <property type="term" value="P:glycerol metabolic process"/>
    <property type="evidence" value="ECO:0007669"/>
    <property type="project" value="UniProtKB-KW"/>
</dbReference>
<comment type="cofactor">
    <cofactor evidence="1">
        <name>FAD</name>
        <dbReference type="ChEBI" id="CHEBI:57692"/>
    </cofactor>
</comment>
<dbReference type="InterPro" id="IPR006076">
    <property type="entry name" value="FAD-dep_OxRdtase"/>
</dbReference>
<evidence type="ECO:0000256" key="7">
    <source>
        <dbReference type="SAM" id="MobiDB-lite"/>
    </source>
</evidence>
<dbReference type="Gene3D" id="3.30.9.10">
    <property type="entry name" value="D-Amino Acid Oxidase, subunit A, domain 2"/>
    <property type="match status" value="1"/>
</dbReference>
<feature type="compositionally biased region" description="Basic residues" evidence="7">
    <location>
        <begin position="404"/>
        <end position="413"/>
    </location>
</feature>
<evidence type="ECO:0000256" key="4">
    <source>
        <dbReference type="ARBA" id="ARBA00022798"/>
    </source>
</evidence>
<feature type="region of interest" description="Disordered" evidence="7">
    <location>
        <begin position="393"/>
        <end position="413"/>
    </location>
</feature>
<keyword evidence="5" id="KW-0274">FAD</keyword>
<dbReference type="EMBL" id="UOEK01000586">
    <property type="protein sequence ID" value="VAW09472.1"/>
    <property type="molecule type" value="Genomic_DNA"/>
</dbReference>
<dbReference type="Gene3D" id="1.10.8.870">
    <property type="entry name" value="Alpha-glycerophosphate oxidase, cap domain"/>
    <property type="match status" value="1"/>
</dbReference>
<evidence type="ECO:0000259" key="8">
    <source>
        <dbReference type="Pfam" id="PF01266"/>
    </source>
</evidence>
<dbReference type="Pfam" id="PF16901">
    <property type="entry name" value="DAO_C"/>
    <property type="match status" value="1"/>
</dbReference>
<comment type="similarity">
    <text evidence="2">Belongs to the FAD-dependent glycerol-3-phosphate dehydrogenase family.</text>
</comment>
<evidence type="ECO:0000313" key="10">
    <source>
        <dbReference type="EMBL" id="VAW09472.1"/>
    </source>
</evidence>
<dbReference type="AlphaFoldDB" id="A0A3B0T4Z1"/>
<accession>A0A3B0T4Z1</accession>
<evidence type="ECO:0000256" key="6">
    <source>
        <dbReference type="ARBA" id="ARBA00023002"/>
    </source>
</evidence>
<dbReference type="GO" id="GO:0004368">
    <property type="term" value="F:glycerol-3-phosphate dehydrogenase (quinone) activity"/>
    <property type="evidence" value="ECO:0007669"/>
    <property type="project" value="UniProtKB-EC"/>
</dbReference>
<evidence type="ECO:0000259" key="9">
    <source>
        <dbReference type="Pfam" id="PF16901"/>
    </source>
</evidence>
<evidence type="ECO:0000256" key="5">
    <source>
        <dbReference type="ARBA" id="ARBA00022827"/>
    </source>
</evidence>
<sequence length="531" mass="58706">MTSSAPWTSGWRKRTWSLLDNEWDVIVVGGGITGAAILHDAAQRGWRALLVEQRDFAWGASSRSSKMVHGGLRYIAQGKLGLTRACARERKLLLDEYPELVKPLGFVLPTYTGAAPAPWLYRAGLSLYDVLAGQWVHESLSPQQLSLLIPNLRQADLSGGFRFEEAVTDDARLVFELIHDAVVEGATAINYVCAEELLRDGGRVSGLKIRDVESGAVADVRARFVINATGAWADRLREQVGGEPRIRPLRGSHLVFPGWRVPLPQAVSKPHPWDGRPVFALPWEGATIVGTTDHDHEPSLSDEPSISPHESAYLMALVDELFPSLAIRHTDVLSTFAGVRPVIASGKADPSKESRDHVIWEEDGLVTVTGGKLTTFRLIARDTLAKIEHTAEGQLSGATARPSGRGRRQRRTVSRHITKTGAIARVARPGELVPIAGTRRLWAELRWAAGNEAVVHLDDLLLRRVRVGLLLEHGGIEILPRVKEICAEELGWDDSRWAIEADAYLETWNRCYRPPMTDRTDSPESVREYPL</sequence>
<reference evidence="10" key="1">
    <citation type="submission" date="2018-06" db="EMBL/GenBank/DDBJ databases">
        <authorList>
            <person name="Zhirakovskaya E."/>
        </authorList>
    </citation>
    <scope>NUCLEOTIDE SEQUENCE</scope>
</reference>
<gene>
    <name evidence="10" type="ORF">MNBD_ACTINO02-1474</name>
</gene>
<dbReference type="EC" id="1.1.5.3" evidence="10"/>
<dbReference type="InterPro" id="IPR031656">
    <property type="entry name" value="DAO_C"/>
</dbReference>
<dbReference type="PANTHER" id="PTHR11985:SF35">
    <property type="entry name" value="ANAEROBIC GLYCEROL-3-PHOSPHATE DEHYDROGENASE SUBUNIT A"/>
    <property type="match status" value="1"/>
</dbReference>
<dbReference type="Gene3D" id="3.50.50.60">
    <property type="entry name" value="FAD/NAD(P)-binding domain"/>
    <property type="match status" value="1"/>
</dbReference>
<dbReference type="PANTHER" id="PTHR11985">
    <property type="entry name" value="GLYCEROL-3-PHOSPHATE DEHYDROGENASE"/>
    <property type="match status" value="1"/>
</dbReference>
<evidence type="ECO:0000256" key="3">
    <source>
        <dbReference type="ARBA" id="ARBA00022630"/>
    </source>
</evidence>
<dbReference type="InterPro" id="IPR038299">
    <property type="entry name" value="DAO_C_sf"/>
</dbReference>
<proteinExistence type="inferred from homology"/>
<protein>
    <submittedName>
        <fullName evidence="10">Aerobic glycerol-3-phosphate dehydrogenase</fullName>
        <ecNumber evidence="10">1.1.5.3</ecNumber>
    </submittedName>
</protein>
<dbReference type="InterPro" id="IPR036188">
    <property type="entry name" value="FAD/NAD-bd_sf"/>
</dbReference>
<evidence type="ECO:0000256" key="2">
    <source>
        <dbReference type="ARBA" id="ARBA00007330"/>
    </source>
</evidence>
<keyword evidence="3" id="KW-0285">Flavoprotein</keyword>
<evidence type="ECO:0000256" key="1">
    <source>
        <dbReference type="ARBA" id="ARBA00001974"/>
    </source>
</evidence>
<dbReference type="SUPFAM" id="SSF51905">
    <property type="entry name" value="FAD/NAD(P)-binding domain"/>
    <property type="match status" value="1"/>
</dbReference>
<name>A0A3B0T4Z1_9ZZZZ</name>
<dbReference type="Pfam" id="PF01266">
    <property type="entry name" value="DAO"/>
    <property type="match status" value="1"/>
</dbReference>
<dbReference type="InterPro" id="IPR000447">
    <property type="entry name" value="G3P_DH_FAD-dep"/>
</dbReference>
<keyword evidence="4" id="KW-0319">Glycerol metabolism</keyword>
<feature type="domain" description="FAD dependent oxidoreductase" evidence="8">
    <location>
        <begin position="24"/>
        <end position="371"/>
    </location>
</feature>
<dbReference type="PRINTS" id="PR01001">
    <property type="entry name" value="FADG3PDH"/>
</dbReference>